<evidence type="ECO:0000259" key="3">
    <source>
        <dbReference type="SMART" id="SM00475"/>
    </source>
</evidence>
<gene>
    <name evidence="4" type="ORF">UY48_C0031G0007</name>
</gene>
<dbReference type="SMART" id="SM00475">
    <property type="entry name" value="53EXOc"/>
    <property type="match status" value="1"/>
</dbReference>
<name>A0A0G1VWA1_9BACT</name>
<keyword evidence="1" id="KW-0540">Nuclease</keyword>
<dbReference type="PANTHER" id="PTHR42646:SF2">
    <property type="entry name" value="5'-3' EXONUCLEASE FAMILY PROTEIN"/>
    <property type="match status" value="1"/>
</dbReference>
<proteinExistence type="predicted"/>
<comment type="caution">
    <text evidence="4">The sequence shown here is derived from an EMBL/GenBank/DDBJ whole genome shotgun (WGS) entry which is preliminary data.</text>
</comment>
<evidence type="ECO:0000256" key="1">
    <source>
        <dbReference type="ARBA" id="ARBA00022722"/>
    </source>
</evidence>
<dbReference type="GO" id="GO:0017108">
    <property type="term" value="F:5'-flap endonuclease activity"/>
    <property type="evidence" value="ECO:0007669"/>
    <property type="project" value="InterPro"/>
</dbReference>
<dbReference type="InterPro" id="IPR036279">
    <property type="entry name" value="5-3_exonuclease_C_sf"/>
</dbReference>
<dbReference type="EMBL" id="LCQD01000031">
    <property type="protein sequence ID" value="KKW10753.1"/>
    <property type="molecule type" value="Genomic_DNA"/>
</dbReference>
<evidence type="ECO:0000256" key="2">
    <source>
        <dbReference type="ARBA" id="ARBA00022801"/>
    </source>
</evidence>
<accession>A0A0G1VWA1</accession>
<dbReference type="SUPFAM" id="SSF88723">
    <property type="entry name" value="PIN domain-like"/>
    <property type="match status" value="1"/>
</dbReference>
<dbReference type="InterPro" id="IPR002421">
    <property type="entry name" value="5-3_exonuclease"/>
</dbReference>
<feature type="domain" description="5'-3' exonuclease" evidence="3">
    <location>
        <begin position="1"/>
        <end position="248"/>
    </location>
</feature>
<dbReference type="GO" id="GO:0008409">
    <property type="term" value="F:5'-3' exonuclease activity"/>
    <property type="evidence" value="ECO:0007669"/>
    <property type="project" value="InterPro"/>
</dbReference>
<dbReference type="PATRIC" id="fig|1618448.3.peg.913"/>
<dbReference type="InterPro" id="IPR020046">
    <property type="entry name" value="5-3_exonucl_a-hlix_arch_N"/>
</dbReference>
<reference evidence="4 5" key="1">
    <citation type="journal article" date="2015" name="Nature">
        <title>rRNA introns, odd ribosomes, and small enigmatic genomes across a large radiation of phyla.</title>
        <authorList>
            <person name="Brown C.T."/>
            <person name="Hug L.A."/>
            <person name="Thomas B.C."/>
            <person name="Sharon I."/>
            <person name="Castelle C.J."/>
            <person name="Singh A."/>
            <person name="Wilkins M.J."/>
            <person name="Williams K.H."/>
            <person name="Banfield J.F."/>
        </authorList>
    </citation>
    <scope>NUCLEOTIDE SEQUENCE [LARGE SCALE GENOMIC DNA]</scope>
</reference>
<evidence type="ECO:0000313" key="4">
    <source>
        <dbReference type="EMBL" id="KKW10753.1"/>
    </source>
</evidence>
<dbReference type="SUPFAM" id="SSF47807">
    <property type="entry name" value="5' to 3' exonuclease, C-terminal subdomain"/>
    <property type="match status" value="1"/>
</dbReference>
<dbReference type="InterPro" id="IPR038969">
    <property type="entry name" value="FEN"/>
</dbReference>
<keyword evidence="2" id="KW-0378">Hydrolase</keyword>
<dbReference type="GO" id="GO:0033567">
    <property type="term" value="P:DNA replication, Okazaki fragment processing"/>
    <property type="evidence" value="ECO:0007669"/>
    <property type="project" value="InterPro"/>
</dbReference>
<dbReference type="Gene3D" id="3.40.50.1010">
    <property type="entry name" value="5'-nuclease"/>
    <property type="match status" value="1"/>
</dbReference>
<dbReference type="AlphaFoldDB" id="A0A0G1VWA1"/>
<dbReference type="Proteomes" id="UP000034588">
    <property type="component" value="Unassembled WGS sequence"/>
</dbReference>
<dbReference type="GO" id="GO:0003677">
    <property type="term" value="F:DNA binding"/>
    <property type="evidence" value="ECO:0007669"/>
    <property type="project" value="InterPro"/>
</dbReference>
<dbReference type="InterPro" id="IPR029060">
    <property type="entry name" value="PIN-like_dom_sf"/>
</dbReference>
<dbReference type="CDD" id="cd09859">
    <property type="entry name" value="PIN_53EXO"/>
    <property type="match status" value="1"/>
</dbReference>
<dbReference type="PANTHER" id="PTHR42646">
    <property type="entry name" value="FLAP ENDONUCLEASE XNI"/>
    <property type="match status" value="1"/>
</dbReference>
<protein>
    <submittedName>
        <fullName evidence="4">Polymerase I protein</fullName>
    </submittedName>
</protein>
<evidence type="ECO:0000313" key="5">
    <source>
        <dbReference type="Proteomes" id="UP000034588"/>
    </source>
</evidence>
<dbReference type="Pfam" id="PF02739">
    <property type="entry name" value="5_3_exonuc_N"/>
    <property type="match status" value="1"/>
</dbReference>
<organism evidence="4 5">
    <name type="scientific">Candidatus Gottesmanbacteria bacterium GW2011_GWB1_49_7</name>
    <dbReference type="NCBI Taxonomy" id="1618448"/>
    <lineage>
        <taxon>Bacteria</taxon>
        <taxon>Candidatus Gottesmaniibacteriota</taxon>
    </lineage>
</organism>
<sequence length="308" mass="34051">MILLIDADSLAYRNYFAHSELLGSEGQYAGLVFGFVQSLKKVVEELVPGLITFCWGDVRSRLWRRDVLPNYKAHRNSTPTDFSFQCDVLMDLLSAAGLPQVKCPVFEADDIIAALTKQALELKKSVGILTSDHDMHQLVRDGEPFVKVFSPKSVGSGYQVLGETQIIEKWGVPPTALPQLFSIRGEKGDGIPGVPGVGKIRAKQYLLGEASPTVREKINSHLELIRTNLKLIDLSFISIEDIGDSELPILSQPMNTVAVMTALKRVGLLKKQSTLQSLKETLGLYEAIRSQGAHSQLEIEEEFFGRRG</sequence>